<dbReference type="SUPFAM" id="SSF52402">
    <property type="entry name" value="Adenine nucleotide alpha hydrolases-like"/>
    <property type="match status" value="1"/>
</dbReference>
<gene>
    <name evidence="1" type="ORF">MNBD_BACTEROID01-2624</name>
</gene>
<protein>
    <submittedName>
        <fullName evidence="1">Uncharacterized protein</fullName>
    </submittedName>
</protein>
<dbReference type="InterPro" id="IPR014729">
    <property type="entry name" value="Rossmann-like_a/b/a_fold"/>
</dbReference>
<sequence>MKVFSSWSGGKDCMPALYRYISYEGNQGECLYHFLKEEDTLKIIVNS</sequence>
<reference evidence="1" key="1">
    <citation type="submission" date="2018-06" db="EMBL/GenBank/DDBJ databases">
        <authorList>
            <person name="Zhirakovskaya E."/>
        </authorList>
    </citation>
    <scope>NUCLEOTIDE SEQUENCE</scope>
</reference>
<evidence type="ECO:0000313" key="1">
    <source>
        <dbReference type="EMBL" id="VAW22220.1"/>
    </source>
</evidence>
<dbReference type="AlphaFoldDB" id="A0A3B0TZN6"/>
<accession>A0A3B0TZN6</accession>
<name>A0A3B0TZN6_9ZZZZ</name>
<dbReference type="Gene3D" id="3.40.50.620">
    <property type="entry name" value="HUPs"/>
    <property type="match status" value="1"/>
</dbReference>
<proteinExistence type="predicted"/>
<organism evidence="1">
    <name type="scientific">hydrothermal vent metagenome</name>
    <dbReference type="NCBI Taxonomy" id="652676"/>
    <lineage>
        <taxon>unclassified sequences</taxon>
        <taxon>metagenomes</taxon>
        <taxon>ecological metagenomes</taxon>
    </lineage>
</organism>
<dbReference type="EMBL" id="UOEP01000168">
    <property type="protein sequence ID" value="VAW22220.1"/>
    <property type="molecule type" value="Genomic_DNA"/>
</dbReference>